<dbReference type="Gramene" id="OE9A090559T1">
    <property type="protein sequence ID" value="OE9A090559C1"/>
    <property type="gene ID" value="OE9A090559"/>
</dbReference>
<accession>A0A8S0RPI2</accession>
<dbReference type="Proteomes" id="UP000594638">
    <property type="component" value="Unassembled WGS sequence"/>
</dbReference>
<evidence type="ECO:0000313" key="1">
    <source>
        <dbReference type="EMBL" id="CAA2981147.1"/>
    </source>
</evidence>
<sequence length="64" mass="6995">MPLDSPLPGLNVKVGIVACLLETTVAATPTQQQRWRTRWHMESAVAPRVALEGTAAVSKSRRLK</sequence>
<feature type="non-terminal residue" evidence="1">
    <location>
        <position position="64"/>
    </location>
</feature>
<evidence type="ECO:0000313" key="2">
    <source>
        <dbReference type="Proteomes" id="UP000594638"/>
    </source>
</evidence>
<organism evidence="1 2">
    <name type="scientific">Olea europaea subsp. europaea</name>
    <dbReference type="NCBI Taxonomy" id="158383"/>
    <lineage>
        <taxon>Eukaryota</taxon>
        <taxon>Viridiplantae</taxon>
        <taxon>Streptophyta</taxon>
        <taxon>Embryophyta</taxon>
        <taxon>Tracheophyta</taxon>
        <taxon>Spermatophyta</taxon>
        <taxon>Magnoliopsida</taxon>
        <taxon>eudicotyledons</taxon>
        <taxon>Gunneridae</taxon>
        <taxon>Pentapetalae</taxon>
        <taxon>asterids</taxon>
        <taxon>lamiids</taxon>
        <taxon>Lamiales</taxon>
        <taxon>Oleaceae</taxon>
        <taxon>Oleeae</taxon>
        <taxon>Olea</taxon>
    </lineage>
</organism>
<name>A0A8S0RPI2_OLEEU</name>
<dbReference type="AlphaFoldDB" id="A0A8S0RPI2"/>
<comment type="caution">
    <text evidence="1">The sequence shown here is derived from an EMBL/GenBank/DDBJ whole genome shotgun (WGS) entry which is preliminary data.</text>
</comment>
<reference evidence="1 2" key="1">
    <citation type="submission" date="2019-12" db="EMBL/GenBank/DDBJ databases">
        <authorList>
            <person name="Alioto T."/>
            <person name="Alioto T."/>
            <person name="Gomez Garrido J."/>
        </authorList>
    </citation>
    <scope>NUCLEOTIDE SEQUENCE [LARGE SCALE GENOMIC DNA]</scope>
</reference>
<gene>
    <name evidence="1" type="ORF">OLEA9_A090559</name>
</gene>
<proteinExistence type="predicted"/>
<dbReference type="EMBL" id="CACTIH010003664">
    <property type="protein sequence ID" value="CAA2981147.1"/>
    <property type="molecule type" value="Genomic_DNA"/>
</dbReference>
<protein>
    <submittedName>
        <fullName evidence="1">Uncharacterized protein</fullName>
    </submittedName>
</protein>
<keyword evidence="2" id="KW-1185">Reference proteome</keyword>